<dbReference type="SMART" id="SM00855">
    <property type="entry name" value="PGAM"/>
    <property type="match status" value="1"/>
</dbReference>
<dbReference type="Proteomes" id="UP000054498">
    <property type="component" value="Unassembled WGS sequence"/>
</dbReference>
<evidence type="ECO:0000313" key="2">
    <source>
        <dbReference type="EMBL" id="KIZ06034.1"/>
    </source>
</evidence>
<dbReference type="SUPFAM" id="SSF53254">
    <property type="entry name" value="Phosphoglycerate mutase-like"/>
    <property type="match status" value="1"/>
</dbReference>
<sequence>MCSCFRGLWRLFCGGGPARRGDKDAENHQEWGRGGVAGADDIEARERLLSNGDADSGRAPVQRPASRKESFALEGAAGADGPAVEDVPLPAPLAARPRSDSKQQQQAPRGEPPSARLSKGGLNAISAAAGDTGRAVTVMRHGHRQDELDATWSRVATRPWDPPLSIKGRSQAREVAAAMRDLNIDIIVTSPFKRCLQTSAEIAAELGTPQGAWLVDWGLSEVCDPRVLMHGRPDCVHMAKRRPVDAWMWGGATMQEAIDMFVQSCVEQLPALSIRPVPRPGSQPPPYPEALEAGLQRYGRTVQQLVWAFPGKNLLVVSHGECVRAVVNMMEPKCEIFEVRHVGYAVLQYNDPATAAEDGHRGWKLASSEGGETGVFWLWEDS</sequence>
<dbReference type="InterPro" id="IPR051710">
    <property type="entry name" value="Phosphatase_SH3-domain"/>
</dbReference>
<dbReference type="OrthoDB" id="414418at2759"/>
<feature type="region of interest" description="Disordered" evidence="1">
    <location>
        <begin position="16"/>
        <end position="120"/>
    </location>
</feature>
<proteinExistence type="predicted"/>
<organism evidence="2 3">
    <name type="scientific">Monoraphidium neglectum</name>
    <dbReference type="NCBI Taxonomy" id="145388"/>
    <lineage>
        <taxon>Eukaryota</taxon>
        <taxon>Viridiplantae</taxon>
        <taxon>Chlorophyta</taxon>
        <taxon>core chlorophytes</taxon>
        <taxon>Chlorophyceae</taxon>
        <taxon>CS clade</taxon>
        <taxon>Sphaeropleales</taxon>
        <taxon>Selenastraceae</taxon>
        <taxon>Monoraphidium</taxon>
    </lineage>
</organism>
<dbReference type="EMBL" id="KK100424">
    <property type="protein sequence ID" value="KIZ06034.1"/>
    <property type="molecule type" value="Genomic_DNA"/>
</dbReference>
<dbReference type="GeneID" id="25734806"/>
<dbReference type="STRING" id="145388.A0A0D2LHS1"/>
<dbReference type="Gene3D" id="3.40.50.1240">
    <property type="entry name" value="Phosphoglycerate mutase-like"/>
    <property type="match status" value="1"/>
</dbReference>
<dbReference type="KEGG" id="mng:MNEG_1928"/>
<evidence type="ECO:0000256" key="1">
    <source>
        <dbReference type="SAM" id="MobiDB-lite"/>
    </source>
</evidence>
<dbReference type="PANTHER" id="PTHR16469">
    <property type="entry name" value="UBIQUITIN-ASSOCIATED AND SH3 DOMAIN-CONTAINING BA-RELATED"/>
    <property type="match status" value="1"/>
</dbReference>
<keyword evidence="3" id="KW-1185">Reference proteome</keyword>
<dbReference type="PANTHER" id="PTHR16469:SF27">
    <property type="entry name" value="UBIQUITIN-ASSOCIATED AND SH3 DOMAIN-CONTAINING BA-RELATED"/>
    <property type="match status" value="1"/>
</dbReference>
<evidence type="ECO:0000313" key="3">
    <source>
        <dbReference type="Proteomes" id="UP000054498"/>
    </source>
</evidence>
<dbReference type="Pfam" id="PF00300">
    <property type="entry name" value="His_Phos_1"/>
    <property type="match status" value="1"/>
</dbReference>
<protein>
    <recommendedName>
        <fullName evidence="4">Phosphoglycerate mutase</fullName>
    </recommendedName>
</protein>
<dbReference type="AlphaFoldDB" id="A0A0D2LHS1"/>
<accession>A0A0D2LHS1</accession>
<feature type="compositionally biased region" description="Basic and acidic residues" evidence="1">
    <location>
        <begin position="19"/>
        <end position="31"/>
    </location>
</feature>
<evidence type="ECO:0008006" key="4">
    <source>
        <dbReference type="Google" id="ProtNLM"/>
    </source>
</evidence>
<gene>
    <name evidence="2" type="ORF">MNEG_1928</name>
</gene>
<name>A0A0D2LHS1_9CHLO</name>
<dbReference type="CDD" id="cd07067">
    <property type="entry name" value="HP_PGM_like"/>
    <property type="match status" value="1"/>
</dbReference>
<dbReference type="RefSeq" id="XP_013905053.1">
    <property type="nucleotide sequence ID" value="XM_014049599.1"/>
</dbReference>
<dbReference type="InterPro" id="IPR013078">
    <property type="entry name" value="His_Pase_superF_clade-1"/>
</dbReference>
<dbReference type="InterPro" id="IPR029033">
    <property type="entry name" value="His_PPase_superfam"/>
</dbReference>
<reference evidence="2 3" key="1">
    <citation type="journal article" date="2013" name="BMC Genomics">
        <title>Reconstruction of the lipid metabolism for the microalga Monoraphidium neglectum from its genome sequence reveals characteristics suitable for biofuel production.</title>
        <authorList>
            <person name="Bogen C."/>
            <person name="Al-Dilaimi A."/>
            <person name="Albersmeier A."/>
            <person name="Wichmann J."/>
            <person name="Grundmann M."/>
            <person name="Rupp O."/>
            <person name="Lauersen K.J."/>
            <person name="Blifernez-Klassen O."/>
            <person name="Kalinowski J."/>
            <person name="Goesmann A."/>
            <person name="Mussgnug J.H."/>
            <person name="Kruse O."/>
        </authorList>
    </citation>
    <scope>NUCLEOTIDE SEQUENCE [LARGE SCALE GENOMIC DNA]</scope>
    <source>
        <strain evidence="2 3">SAG 48.87</strain>
    </source>
</reference>